<accession>A0A6J4JJ50</accession>
<feature type="non-terminal residue" evidence="2">
    <location>
        <position position="1"/>
    </location>
</feature>
<name>A0A6J4JJ50_9PSEU</name>
<protein>
    <submittedName>
        <fullName evidence="2">Uncharacterized protein</fullName>
    </submittedName>
</protein>
<dbReference type="AlphaFoldDB" id="A0A6J4JJ50"/>
<evidence type="ECO:0000313" key="2">
    <source>
        <dbReference type="EMBL" id="CAA9278960.1"/>
    </source>
</evidence>
<organism evidence="2">
    <name type="scientific">uncultured Actinomycetospora sp</name>
    <dbReference type="NCBI Taxonomy" id="1135996"/>
    <lineage>
        <taxon>Bacteria</taxon>
        <taxon>Bacillati</taxon>
        <taxon>Actinomycetota</taxon>
        <taxon>Actinomycetes</taxon>
        <taxon>Pseudonocardiales</taxon>
        <taxon>Pseudonocardiaceae</taxon>
        <taxon>Actinomycetospora</taxon>
        <taxon>environmental samples</taxon>
    </lineage>
</organism>
<reference evidence="2" key="1">
    <citation type="submission" date="2020-02" db="EMBL/GenBank/DDBJ databases">
        <authorList>
            <person name="Meier V. D."/>
        </authorList>
    </citation>
    <scope>NUCLEOTIDE SEQUENCE</scope>
    <source>
        <strain evidence="2">AVDCRST_MAG54</strain>
    </source>
</reference>
<feature type="compositionally biased region" description="Basic residues" evidence="1">
    <location>
        <begin position="101"/>
        <end position="113"/>
    </location>
</feature>
<sequence>RPGALAPLHRPGPAPPARRAAGGVLGRGHGRARALLAGMHRPVRRAPASQRQRRDRRPRAPLPRLFPARAGRRRGAGRPRAARVPARLHGVGGGRGARGLARQRRRRPRRRRGPAVDLGRARGL</sequence>
<feature type="compositionally biased region" description="Basic residues" evidence="1">
    <location>
        <begin position="70"/>
        <end position="81"/>
    </location>
</feature>
<proteinExistence type="predicted"/>
<gene>
    <name evidence="2" type="ORF">AVDCRST_MAG54-3443</name>
</gene>
<dbReference type="EMBL" id="CADCTH010000441">
    <property type="protein sequence ID" value="CAA9278960.1"/>
    <property type="molecule type" value="Genomic_DNA"/>
</dbReference>
<evidence type="ECO:0000256" key="1">
    <source>
        <dbReference type="SAM" id="MobiDB-lite"/>
    </source>
</evidence>
<feature type="non-terminal residue" evidence="2">
    <location>
        <position position="124"/>
    </location>
</feature>
<feature type="region of interest" description="Disordered" evidence="1">
    <location>
        <begin position="1"/>
        <end position="124"/>
    </location>
</feature>